<dbReference type="Pfam" id="PF04883">
    <property type="entry name" value="HK97-gp10_like"/>
    <property type="match status" value="1"/>
</dbReference>
<dbReference type="AlphaFoldDB" id="A0A1Y3MG06"/>
<evidence type="ECO:0008006" key="3">
    <source>
        <dbReference type="Google" id="ProtNLM"/>
    </source>
</evidence>
<dbReference type="Proteomes" id="UP000195321">
    <property type="component" value="Unassembled WGS sequence"/>
</dbReference>
<protein>
    <recommendedName>
        <fullName evidence="3">HK97 gp10 family phage protein</fullName>
    </recommendedName>
</protein>
<reference evidence="1 2" key="1">
    <citation type="submission" date="2017-02" db="EMBL/GenBank/DDBJ databases">
        <title>Bacillus pseudomycoides isolate FSL K6-0042.</title>
        <authorList>
            <person name="Kovac J."/>
        </authorList>
    </citation>
    <scope>NUCLEOTIDE SEQUENCE [LARGE SCALE GENOMIC DNA]</scope>
    <source>
        <strain evidence="1 2">FSL K6-0042</strain>
    </source>
</reference>
<organism evidence="1 2">
    <name type="scientific">Bacillus pseudomycoides</name>
    <dbReference type="NCBI Taxonomy" id="64104"/>
    <lineage>
        <taxon>Bacteria</taxon>
        <taxon>Bacillati</taxon>
        <taxon>Bacillota</taxon>
        <taxon>Bacilli</taxon>
        <taxon>Bacillales</taxon>
        <taxon>Bacillaceae</taxon>
        <taxon>Bacillus</taxon>
        <taxon>Bacillus cereus group</taxon>
    </lineage>
</organism>
<dbReference type="InterPro" id="IPR010064">
    <property type="entry name" value="HK97-gp10_tail"/>
</dbReference>
<sequence length="118" mass="13155">MASIDSLANEIARELQRYSNVIEEDIEVAKVEVADSLVGELKQKSPKLTGSYRKGWRSTKQGNKIIVHNATRYQLTHLLEKGHAKKGGGRVPAKVHIAPAEEHAVNDFIERVERAISQ</sequence>
<dbReference type="RefSeq" id="WP_088093877.1">
    <property type="nucleotide sequence ID" value="NZ_JBALMA010000031.1"/>
</dbReference>
<dbReference type="EMBL" id="MWPX01000006">
    <property type="protein sequence ID" value="OUM49359.1"/>
    <property type="molecule type" value="Genomic_DNA"/>
</dbReference>
<comment type="caution">
    <text evidence="1">The sequence shown here is derived from an EMBL/GenBank/DDBJ whole genome shotgun (WGS) entry which is preliminary data.</text>
</comment>
<proteinExistence type="predicted"/>
<gene>
    <name evidence="1" type="ORF">BW425_08055</name>
</gene>
<name>A0A1Y3MG06_9BACI</name>
<evidence type="ECO:0000313" key="2">
    <source>
        <dbReference type="Proteomes" id="UP000195321"/>
    </source>
</evidence>
<accession>A0A1Y3MG06</accession>
<evidence type="ECO:0000313" key="1">
    <source>
        <dbReference type="EMBL" id="OUM49359.1"/>
    </source>
</evidence>